<gene>
    <name evidence="1" type="ORF">PZE19_26590</name>
</gene>
<protein>
    <submittedName>
        <fullName evidence="1">Uncharacterized protein</fullName>
    </submittedName>
</protein>
<sequence length="119" mass="13405">MLPTNFSDFYDKIPQARPALESLAAWRMANPHVDYIDIRRIVSERPEVNAAQLAFALVVLEKHGLIKGKFGLIAPTNYALADRFFDSLEEIPTKALDTTDRVFPTDNAEVIPIYVGTDR</sequence>
<organism evidence="1 2">
    <name type="scientific">Paludisphaera mucosa</name>
    <dbReference type="NCBI Taxonomy" id="3030827"/>
    <lineage>
        <taxon>Bacteria</taxon>
        <taxon>Pseudomonadati</taxon>
        <taxon>Planctomycetota</taxon>
        <taxon>Planctomycetia</taxon>
        <taxon>Isosphaerales</taxon>
        <taxon>Isosphaeraceae</taxon>
        <taxon>Paludisphaera</taxon>
    </lineage>
</organism>
<dbReference type="Proteomes" id="UP001216907">
    <property type="component" value="Unassembled WGS sequence"/>
</dbReference>
<proteinExistence type="predicted"/>
<reference evidence="1 2" key="1">
    <citation type="submission" date="2023-03" db="EMBL/GenBank/DDBJ databases">
        <title>Paludisphaera mucosa sp. nov. a novel planctomycete from northern fen.</title>
        <authorList>
            <person name="Ivanova A."/>
        </authorList>
    </citation>
    <scope>NUCLEOTIDE SEQUENCE [LARGE SCALE GENOMIC DNA]</scope>
    <source>
        <strain evidence="1 2">Pla2</strain>
    </source>
</reference>
<accession>A0ABT6FIM6</accession>
<comment type="caution">
    <text evidence="1">The sequence shown here is derived from an EMBL/GenBank/DDBJ whole genome shotgun (WGS) entry which is preliminary data.</text>
</comment>
<dbReference type="EMBL" id="JARRAG010000002">
    <property type="protein sequence ID" value="MDG3007346.1"/>
    <property type="molecule type" value="Genomic_DNA"/>
</dbReference>
<evidence type="ECO:0000313" key="2">
    <source>
        <dbReference type="Proteomes" id="UP001216907"/>
    </source>
</evidence>
<keyword evidence="2" id="KW-1185">Reference proteome</keyword>
<name>A0ABT6FIM6_9BACT</name>
<dbReference type="RefSeq" id="WP_277863627.1">
    <property type="nucleotide sequence ID" value="NZ_JARRAG010000002.1"/>
</dbReference>
<evidence type="ECO:0000313" key="1">
    <source>
        <dbReference type="EMBL" id="MDG3007346.1"/>
    </source>
</evidence>